<name>A0ABR2WMD7_9FUNG</name>
<comment type="caution">
    <text evidence="2">The sequence shown here is derived from an EMBL/GenBank/DDBJ whole genome shotgun (WGS) entry which is preliminary data.</text>
</comment>
<reference evidence="2 3" key="1">
    <citation type="submission" date="2023-04" db="EMBL/GenBank/DDBJ databases">
        <title>Genome of Basidiobolus ranarum AG-B5.</title>
        <authorList>
            <person name="Stajich J.E."/>
            <person name="Carter-House D."/>
            <person name="Gryganskyi A."/>
        </authorList>
    </citation>
    <scope>NUCLEOTIDE SEQUENCE [LARGE SCALE GENOMIC DNA]</scope>
    <source>
        <strain evidence="2 3">AG-B5</strain>
    </source>
</reference>
<protein>
    <recommendedName>
        <fullName evidence="1">GSKIP domain-containing protein</fullName>
    </recommendedName>
</protein>
<evidence type="ECO:0000313" key="2">
    <source>
        <dbReference type="EMBL" id="KAK9762675.1"/>
    </source>
</evidence>
<feature type="domain" description="GSKIP" evidence="1">
    <location>
        <begin position="42"/>
        <end position="108"/>
    </location>
</feature>
<accession>A0ABR2WMD7</accession>
<gene>
    <name evidence="2" type="ORF">K7432_011369</name>
</gene>
<organism evidence="2 3">
    <name type="scientific">Basidiobolus ranarum</name>
    <dbReference type="NCBI Taxonomy" id="34480"/>
    <lineage>
        <taxon>Eukaryota</taxon>
        <taxon>Fungi</taxon>
        <taxon>Fungi incertae sedis</taxon>
        <taxon>Zoopagomycota</taxon>
        <taxon>Entomophthoromycotina</taxon>
        <taxon>Basidiobolomycetes</taxon>
        <taxon>Basidiobolales</taxon>
        <taxon>Basidiobolaceae</taxon>
        <taxon>Basidiobolus</taxon>
    </lineage>
</organism>
<dbReference type="Gene3D" id="3.30.2280.10">
    <property type="entry name" value="Hypothetical protein (hspc210)"/>
    <property type="match status" value="1"/>
</dbReference>
<proteinExistence type="predicted"/>
<dbReference type="SUPFAM" id="SSF103107">
    <property type="entry name" value="Hypothetical protein c14orf129, hspc210"/>
    <property type="match status" value="1"/>
</dbReference>
<dbReference type="Pfam" id="PF05303">
    <property type="entry name" value="GSKIP_dom"/>
    <property type="match status" value="1"/>
</dbReference>
<dbReference type="InterPro" id="IPR023231">
    <property type="entry name" value="GSKIP_dom_sf"/>
</dbReference>
<dbReference type="InterPro" id="IPR007967">
    <property type="entry name" value="GSKIP_dom"/>
</dbReference>
<evidence type="ECO:0000259" key="1">
    <source>
        <dbReference type="Pfam" id="PF05303"/>
    </source>
</evidence>
<sequence length="126" mass="14401">MKVGAYSDRVLVTIRQIQNFIDLESLEILQLNGYLEPTSITRISKITLRTLEGIKLTIEINYVGLKIIEVIMPEAEVQTVENDLQCLVGRTYDTMNTLLSYVSPLYKGNKSRDEFNQDDPSLCLDR</sequence>
<dbReference type="Proteomes" id="UP001479436">
    <property type="component" value="Unassembled WGS sequence"/>
</dbReference>
<dbReference type="EMBL" id="JASJQH010000870">
    <property type="protein sequence ID" value="KAK9762675.1"/>
    <property type="molecule type" value="Genomic_DNA"/>
</dbReference>
<evidence type="ECO:0000313" key="3">
    <source>
        <dbReference type="Proteomes" id="UP001479436"/>
    </source>
</evidence>
<keyword evidence="3" id="KW-1185">Reference proteome</keyword>